<keyword evidence="1" id="KW-0812">Transmembrane</keyword>
<keyword evidence="4" id="KW-1185">Reference proteome</keyword>
<evidence type="ECO:0000313" key="3">
    <source>
        <dbReference type="EMBL" id="PLT46614.1"/>
    </source>
</evidence>
<protein>
    <recommendedName>
        <fullName evidence="2">VanZ-like domain-containing protein</fullName>
    </recommendedName>
</protein>
<dbReference type="EMBL" id="NFEZ01000003">
    <property type="protein sequence ID" value="PLT46614.1"/>
    <property type="molecule type" value="Genomic_DNA"/>
</dbReference>
<sequence length="194" mass="20495">MASRTNESLRRTSGTARRAAATKRQAPIVGRLLTLAVSVLLLGYGWVLVKVILFKLGTGDIGFLAEQLRQSLSDPGLILGRIRRGNLEPFGQIRSDWDGGSSIGRLNLFGNILIFIPFGMLLTLALRRSPLRLLGAAAISFAASLALECAQALLGIGTFDVDDLILNTAGGVLGAMAAGAALRLFGPGRKSVRP</sequence>
<dbReference type="InterPro" id="IPR006976">
    <property type="entry name" value="VanZ-like"/>
</dbReference>
<dbReference type="Pfam" id="PF04892">
    <property type="entry name" value="VanZ"/>
    <property type="match status" value="1"/>
</dbReference>
<keyword evidence="1" id="KW-0472">Membrane</keyword>
<dbReference type="Proteomes" id="UP000234789">
    <property type="component" value="Unassembled WGS sequence"/>
</dbReference>
<dbReference type="PANTHER" id="PTHR36834">
    <property type="entry name" value="MEMBRANE PROTEIN-RELATED"/>
    <property type="match status" value="1"/>
</dbReference>
<feature type="transmembrane region" description="Helical" evidence="1">
    <location>
        <begin position="32"/>
        <end position="54"/>
    </location>
</feature>
<feature type="domain" description="VanZ-like" evidence="2">
    <location>
        <begin position="72"/>
        <end position="178"/>
    </location>
</feature>
<comment type="caution">
    <text evidence="3">The sequence shown here is derived from an EMBL/GenBank/DDBJ whole genome shotgun (WGS) entry which is preliminary data.</text>
</comment>
<keyword evidence="1" id="KW-1133">Transmembrane helix</keyword>
<dbReference type="PANTHER" id="PTHR36834:SF1">
    <property type="entry name" value="INTEGRAL MEMBRANE PROTEIN"/>
    <property type="match status" value="1"/>
</dbReference>
<evidence type="ECO:0000256" key="1">
    <source>
        <dbReference type="SAM" id="Phobius"/>
    </source>
</evidence>
<feature type="transmembrane region" description="Helical" evidence="1">
    <location>
        <begin position="164"/>
        <end position="185"/>
    </location>
</feature>
<feature type="transmembrane region" description="Helical" evidence="1">
    <location>
        <begin position="133"/>
        <end position="158"/>
    </location>
</feature>
<evidence type="ECO:0000313" key="4">
    <source>
        <dbReference type="Proteomes" id="UP000234789"/>
    </source>
</evidence>
<proteinExistence type="predicted"/>
<gene>
    <name evidence="3" type="ORF">B8V81_0838</name>
</gene>
<evidence type="ECO:0000259" key="2">
    <source>
        <dbReference type="Pfam" id="PF04892"/>
    </source>
</evidence>
<dbReference type="AlphaFoldDB" id="A0A2N5N8F1"/>
<reference evidence="3 4" key="1">
    <citation type="submission" date="2017-05" db="EMBL/GenBank/DDBJ databases">
        <title>Functional genome analysis of Paenibacillus pasadenensis strain R16: insights on endophytic life style and antifungal activity.</title>
        <authorList>
            <person name="Passera A."/>
            <person name="Marcolungo L."/>
            <person name="Casati P."/>
            <person name="Brasca M."/>
            <person name="Quaglino F."/>
            <person name="Delledonne M."/>
        </authorList>
    </citation>
    <scope>NUCLEOTIDE SEQUENCE [LARGE SCALE GENOMIC DNA]</scope>
    <source>
        <strain evidence="3 4">R16</strain>
    </source>
</reference>
<name>A0A2N5N8F1_9BACL</name>
<dbReference type="InterPro" id="IPR053150">
    <property type="entry name" value="Teicoplanin_resist-assoc"/>
</dbReference>
<dbReference type="RefSeq" id="WP_052332864.1">
    <property type="nucleotide sequence ID" value="NZ_BIMM01000064.1"/>
</dbReference>
<accession>A0A2N5N8F1</accession>
<organism evidence="3 4">
    <name type="scientific">Paenibacillus pasadenensis</name>
    <dbReference type="NCBI Taxonomy" id="217090"/>
    <lineage>
        <taxon>Bacteria</taxon>
        <taxon>Bacillati</taxon>
        <taxon>Bacillota</taxon>
        <taxon>Bacilli</taxon>
        <taxon>Bacillales</taxon>
        <taxon>Paenibacillaceae</taxon>
        <taxon>Paenibacillus</taxon>
    </lineage>
</organism>
<feature type="transmembrane region" description="Helical" evidence="1">
    <location>
        <begin position="108"/>
        <end position="126"/>
    </location>
</feature>